<dbReference type="GO" id="GO:0008270">
    <property type="term" value="F:zinc ion binding"/>
    <property type="evidence" value="ECO:0007669"/>
    <property type="project" value="UniProtKB-KW"/>
</dbReference>
<dbReference type="GO" id="GO:0003677">
    <property type="term" value="F:DNA binding"/>
    <property type="evidence" value="ECO:0007669"/>
    <property type="project" value="UniProtKB-UniRule"/>
</dbReference>
<proteinExistence type="predicted"/>
<evidence type="ECO:0000256" key="7">
    <source>
        <dbReference type="SAM" id="MobiDB-lite"/>
    </source>
</evidence>
<keyword evidence="2" id="KW-0479">Metal-binding</keyword>
<dbReference type="PANTHER" id="PTHR23080">
    <property type="entry name" value="THAP DOMAIN PROTEIN"/>
    <property type="match status" value="1"/>
</dbReference>
<evidence type="ECO:0000256" key="6">
    <source>
        <dbReference type="PROSITE-ProRule" id="PRU00309"/>
    </source>
</evidence>
<evidence type="ECO:0000256" key="4">
    <source>
        <dbReference type="ARBA" id="ARBA00022833"/>
    </source>
</evidence>
<evidence type="ECO:0000259" key="8">
    <source>
        <dbReference type="PROSITE" id="PS50950"/>
    </source>
</evidence>
<dbReference type="SMART" id="SM00980">
    <property type="entry name" value="THAP"/>
    <property type="match status" value="1"/>
</dbReference>
<evidence type="ECO:0000256" key="5">
    <source>
        <dbReference type="ARBA" id="ARBA00023125"/>
    </source>
</evidence>
<comment type="cofactor">
    <cofactor evidence="1">
        <name>a divalent metal cation</name>
        <dbReference type="ChEBI" id="CHEBI:60240"/>
    </cofactor>
</comment>
<keyword evidence="5 6" id="KW-0238">DNA-binding</keyword>
<dbReference type="InterPro" id="IPR038441">
    <property type="entry name" value="THAP_Znf_sf"/>
</dbReference>
<evidence type="ECO:0000313" key="9">
    <source>
        <dbReference type="EMBL" id="JAV91266.1"/>
    </source>
</evidence>
<dbReference type="SUPFAM" id="SSF57716">
    <property type="entry name" value="Glucocorticoid receptor-like (DNA-binding domain)"/>
    <property type="match status" value="1"/>
</dbReference>
<reference evidence="9" key="1">
    <citation type="journal article" date="2016" name="Sci. Rep.">
        <title>Molecular characterization of firefly nuptial gifts: a multi-omics approach sheds light on postcopulatory sexual selection.</title>
        <authorList>
            <person name="Al-Wathiqui N."/>
            <person name="Fallon T.R."/>
            <person name="South A."/>
            <person name="Weng J.K."/>
            <person name="Lewis S.M."/>
        </authorList>
    </citation>
    <scope>NUCLEOTIDE SEQUENCE</scope>
</reference>
<dbReference type="AlphaFoldDB" id="A0A1Y1N4I8"/>
<sequence length="397" mass="45942">MPYNCSVYNCNSTTKTTQYKFHSFPREAKEKRSWLNAIKSGKQPSKHAKVCEKHFRNDDYVVTSLGQWKILKKSAIPSQNLPRSSHHLEKRDSTARSERYLSRHTQKIVTDNDKHNVNRDNEIVDIIAEDVEEQVEVERSGTHHAQIQTIISLKRSQLISASFIDEAQMKHMTGFSRKLFIFFCQYFGNSYTKTHSLFTNEDELLITLMKYRLNLHYTTLAALFDTDIRIIKSIVEKWTKHLYTNFRQINFWDLKTCKHGQYTIVLDCTEFRIERSGDPLIQQATYSSYYGTNTFKVLIGGTENGEIAFVSDVYGGSITDRKISHISGILDLLKEADYVLADRGFDISDLLEEKHVHLNIPPFKKGAQLTEEEIFKTRAIANRRIIIENLIGAGKKK</sequence>
<evidence type="ECO:0000256" key="3">
    <source>
        <dbReference type="ARBA" id="ARBA00022771"/>
    </source>
</evidence>
<keyword evidence="3 6" id="KW-0863">Zinc-finger</keyword>
<dbReference type="EMBL" id="GEZM01016481">
    <property type="protein sequence ID" value="JAV91266.1"/>
    <property type="molecule type" value="Transcribed_RNA"/>
</dbReference>
<dbReference type="Pfam" id="PF13359">
    <property type="entry name" value="DDE_Tnp_4"/>
    <property type="match status" value="1"/>
</dbReference>
<dbReference type="Gene3D" id="6.20.210.20">
    <property type="entry name" value="THAP domain"/>
    <property type="match status" value="1"/>
</dbReference>
<dbReference type="PROSITE" id="PS50950">
    <property type="entry name" value="ZF_THAP"/>
    <property type="match status" value="1"/>
</dbReference>
<evidence type="ECO:0000256" key="1">
    <source>
        <dbReference type="ARBA" id="ARBA00001968"/>
    </source>
</evidence>
<evidence type="ECO:0000256" key="2">
    <source>
        <dbReference type="ARBA" id="ARBA00022723"/>
    </source>
</evidence>
<dbReference type="InterPro" id="IPR027806">
    <property type="entry name" value="HARBI1_dom"/>
</dbReference>
<name>A0A1Y1N4I8_PHOPY</name>
<keyword evidence="4" id="KW-0862">Zinc</keyword>
<protein>
    <recommendedName>
        <fullName evidence="8">THAP-type domain-containing protein</fullName>
    </recommendedName>
</protein>
<dbReference type="Pfam" id="PF05485">
    <property type="entry name" value="THAP"/>
    <property type="match status" value="1"/>
</dbReference>
<feature type="region of interest" description="Disordered" evidence="7">
    <location>
        <begin position="79"/>
        <end position="100"/>
    </location>
</feature>
<feature type="compositionally biased region" description="Basic and acidic residues" evidence="7">
    <location>
        <begin position="86"/>
        <end position="100"/>
    </location>
</feature>
<feature type="domain" description="THAP-type" evidence="8">
    <location>
        <begin position="1"/>
        <end position="80"/>
    </location>
</feature>
<organism evidence="9">
    <name type="scientific">Photinus pyralis</name>
    <name type="common">Common eastern firefly</name>
    <name type="synonym">Lampyris pyralis</name>
    <dbReference type="NCBI Taxonomy" id="7054"/>
    <lineage>
        <taxon>Eukaryota</taxon>
        <taxon>Metazoa</taxon>
        <taxon>Ecdysozoa</taxon>
        <taxon>Arthropoda</taxon>
        <taxon>Hexapoda</taxon>
        <taxon>Insecta</taxon>
        <taxon>Pterygota</taxon>
        <taxon>Neoptera</taxon>
        <taxon>Endopterygota</taxon>
        <taxon>Coleoptera</taxon>
        <taxon>Polyphaga</taxon>
        <taxon>Elateriformia</taxon>
        <taxon>Elateroidea</taxon>
        <taxon>Lampyridae</taxon>
        <taxon>Lampyrinae</taxon>
        <taxon>Photinus</taxon>
    </lineage>
</organism>
<dbReference type="InterPro" id="IPR006612">
    <property type="entry name" value="THAP_Znf"/>
</dbReference>
<accession>A0A1Y1N4I8</accession>